<accession>X1D2V3</accession>
<evidence type="ECO:0000313" key="1">
    <source>
        <dbReference type="EMBL" id="GAH02570.1"/>
    </source>
</evidence>
<gene>
    <name evidence="1" type="ORF">S01H4_47853</name>
</gene>
<sequence>SKGRIIDSQEEVGGYPNHEKTYRKIEIPEKDIEGWLLKLAAELESDVAQEKSPISITLQRPNFATMINKLHSGNRIGYRFHEHEPISYGRVPFANKDSGTNFENIEALEESYMNLEGVFIYEHEIEKDSLWSKQDWTYYLKPVHDGVEMLLIIDTYDEGLPEYYGVQQCFRMSGETNQEWRKEIAKTPAFSEYDLWNSQLSALNHQHWKYSTFFEKSHSWENILV</sequence>
<proteinExistence type="predicted"/>
<dbReference type="EMBL" id="BART01026912">
    <property type="protein sequence ID" value="GAH02570.1"/>
    <property type="molecule type" value="Genomic_DNA"/>
</dbReference>
<reference evidence="1" key="1">
    <citation type="journal article" date="2014" name="Front. Microbiol.">
        <title>High frequency of phylogenetically diverse reductive dehalogenase-homologous genes in deep subseafloor sedimentary metagenomes.</title>
        <authorList>
            <person name="Kawai M."/>
            <person name="Futagami T."/>
            <person name="Toyoda A."/>
            <person name="Takaki Y."/>
            <person name="Nishi S."/>
            <person name="Hori S."/>
            <person name="Arai W."/>
            <person name="Tsubouchi T."/>
            <person name="Morono Y."/>
            <person name="Uchiyama I."/>
            <person name="Ito T."/>
            <person name="Fujiyama A."/>
            <person name="Inagaki F."/>
            <person name="Takami H."/>
        </authorList>
    </citation>
    <scope>NUCLEOTIDE SEQUENCE</scope>
    <source>
        <strain evidence="1">Expedition CK06-06</strain>
    </source>
</reference>
<name>X1D2V3_9ZZZZ</name>
<dbReference type="AlphaFoldDB" id="X1D2V3"/>
<feature type="non-terminal residue" evidence="1">
    <location>
        <position position="1"/>
    </location>
</feature>
<organism evidence="1">
    <name type="scientific">marine sediment metagenome</name>
    <dbReference type="NCBI Taxonomy" id="412755"/>
    <lineage>
        <taxon>unclassified sequences</taxon>
        <taxon>metagenomes</taxon>
        <taxon>ecological metagenomes</taxon>
    </lineage>
</organism>
<protein>
    <submittedName>
        <fullName evidence="1">Uncharacterized protein</fullName>
    </submittedName>
</protein>
<comment type="caution">
    <text evidence="1">The sequence shown here is derived from an EMBL/GenBank/DDBJ whole genome shotgun (WGS) entry which is preliminary data.</text>
</comment>